<protein>
    <submittedName>
        <fullName evidence="1">Probable phosphoglycerate mutase</fullName>
    </submittedName>
</protein>
<dbReference type="EMBL" id="FUZO01000002">
    <property type="protein sequence ID" value="SKC69571.1"/>
    <property type="molecule type" value="Genomic_DNA"/>
</dbReference>
<dbReference type="InterPro" id="IPR029033">
    <property type="entry name" value="His_PPase_superfam"/>
</dbReference>
<dbReference type="InterPro" id="IPR013078">
    <property type="entry name" value="His_Pase_superF_clade-1"/>
</dbReference>
<accession>A0ABY1LRH5</accession>
<dbReference type="CDD" id="cd07067">
    <property type="entry name" value="HP_PGM_like"/>
    <property type="match status" value="1"/>
</dbReference>
<dbReference type="SUPFAM" id="SSF53254">
    <property type="entry name" value="Phosphoglycerate mutase-like"/>
    <property type="match status" value="1"/>
</dbReference>
<dbReference type="Gene3D" id="3.40.50.1240">
    <property type="entry name" value="Phosphoglycerate mutase-like"/>
    <property type="match status" value="1"/>
</dbReference>
<proteinExistence type="predicted"/>
<gene>
    <name evidence="1" type="ORF">SAMN06295973_2978</name>
</gene>
<comment type="caution">
    <text evidence="1">The sequence shown here is derived from an EMBL/GenBank/DDBJ whole genome shotgun (WGS) entry which is preliminary data.</text>
</comment>
<dbReference type="InterPro" id="IPR001345">
    <property type="entry name" value="PG/BPGM_mutase_AS"/>
</dbReference>
<reference evidence="1 2" key="1">
    <citation type="submission" date="2017-02" db="EMBL/GenBank/DDBJ databases">
        <authorList>
            <person name="Varghese N."/>
            <person name="Submissions S."/>
        </authorList>
    </citation>
    <scope>NUCLEOTIDE SEQUENCE [LARGE SCALE GENOMIC DNA]</scope>
    <source>
        <strain evidence="1 2">VKM Ac-1787</strain>
    </source>
</reference>
<dbReference type="InterPro" id="IPR050275">
    <property type="entry name" value="PGM_Phosphatase"/>
</dbReference>
<keyword evidence="2" id="KW-1185">Reference proteome</keyword>
<name>A0ABY1LRH5_9MICO</name>
<evidence type="ECO:0000313" key="2">
    <source>
        <dbReference type="Proteomes" id="UP000190827"/>
    </source>
</evidence>
<dbReference type="RefSeq" id="WP_079706692.1">
    <property type="nucleotide sequence ID" value="NZ_FUZO01000002.1"/>
</dbReference>
<dbReference type="PANTHER" id="PTHR48100">
    <property type="entry name" value="BROAD-SPECIFICITY PHOSPHATASE YOR283W-RELATED"/>
    <property type="match status" value="1"/>
</dbReference>
<sequence>MTIALIRHGQTAWNFERRLQGTTDIPLNDTGREQAATVAPRLIGTWDVVVSSPLGRARETAQIIADALGLELGPSYPDVIERHYGDAEGATAQMVLENWPDHRYPNLESEESVIERGVRGIDAIARDFPGQNVLVVSHGTLIRLTLSHLSGTTVPPLENCSVSVIEATDTGWSLLDAGTARTTPSLETALSGSSAQ</sequence>
<dbReference type="Proteomes" id="UP000190827">
    <property type="component" value="Unassembled WGS sequence"/>
</dbReference>
<dbReference type="PROSITE" id="PS00175">
    <property type="entry name" value="PG_MUTASE"/>
    <property type="match status" value="1"/>
</dbReference>
<evidence type="ECO:0000313" key="1">
    <source>
        <dbReference type="EMBL" id="SKC69571.1"/>
    </source>
</evidence>
<dbReference type="PANTHER" id="PTHR48100:SF59">
    <property type="entry name" value="ADENOSYLCOBALAMIN_ALPHA-RIBAZOLE PHOSPHATASE"/>
    <property type="match status" value="1"/>
</dbReference>
<organism evidence="1 2">
    <name type="scientific">Plantibacter cousiniae</name>
    <name type="common">nom. nud.</name>
    <dbReference type="NCBI Taxonomy" id="199709"/>
    <lineage>
        <taxon>Bacteria</taxon>
        <taxon>Bacillati</taxon>
        <taxon>Actinomycetota</taxon>
        <taxon>Actinomycetes</taxon>
        <taxon>Micrococcales</taxon>
        <taxon>Microbacteriaceae</taxon>
        <taxon>Plantibacter</taxon>
    </lineage>
</organism>
<dbReference type="SMART" id="SM00855">
    <property type="entry name" value="PGAM"/>
    <property type="match status" value="1"/>
</dbReference>
<dbReference type="Pfam" id="PF00300">
    <property type="entry name" value="His_Phos_1"/>
    <property type="match status" value="1"/>
</dbReference>